<keyword evidence="1" id="KW-0732">Signal</keyword>
<sequence length="225" mass="25596">MMENRHVLLVIAWLLSSVAYAQETREVTERKGNYSEKYTVLKANKRTRHGPYQQFFGEKLIEKGEYSQDQRVGPWEFYDMMGKLDQTFDYTTRQVLFSTLYNQPDSLQKVYTIITNADTTYAPLAKPPVPVGGKNQLVRIMMTNLRSPGTPLGLGKTSMVTVAYLVDETGKFGPVRIVQSSAEPAKTAEALRVINLYSTLQWLPGELNGRKVSTVSMQPVRFYHE</sequence>
<gene>
    <name evidence="2" type="ORF">SAMN05216167_104424</name>
</gene>
<evidence type="ECO:0000313" key="2">
    <source>
        <dbReference type="EMBL" id="SFD34146.1"/>
    </source>
</evidence>
<protein>
    <submittedName>
        <fullName evidence="2">TonB protein C-terminal</fullName>
    </submittedName>
</protein>
<proteinExistence type="predicted"/>
<dbReference type="RefSeq" id="WP_143100691.1">
    <property type="nucleotide sequence ID" value="NZ_FOLQ01000004.1"/>
</dbReference>
<evidence type="ECO:0000313" key="3">
    <source>
        <dbReference type="Proteomes" id="UP000198598"/>
    </source>
</evidence>
<dbReference type="Gene3D" id="3.30.1150.10">
    <property type="match status" value="1"/>
</dbReference>
<dbReference type="OrthoDB" id="9812355at2"/>
<accession>A0A1I1RIM7</accession>
<reference evidence="2 3" key="1">
    <citation type="submission" date="2016-10" db="EMBL/GenBank/DDBJ databases">
        <authorList>
            <person name="de Groot N.N."/>
        </authorList>
    </citation>
    <scope>NUCLEOTIDE SEQUENCE [LARGE SCALE GENOMIC DNA]</scope>
    <source>
        <strain evidence="2 3">DSM 26130</strain>
    </source>
</reference>
<name>A0A1I1RIM7_9BACT</name>
<keyword evidence="3" id="KW-1185">Reference proteome</keyword>
<dbReference type="STRING" id="662367.SAMN05216167_104424"/>
<evidence type="ECO:0000256" key="1">
    <source>
        <dbReference type="SAM" id="SignalP"/>
    </source>
</evidence>
<dbReference type="SUPFAM" id="SSF74653">
    <property type="entry name" value="TolA/TonB C-terminal domain"/>
    <property type="match status" value="1"/>
</dbReference>
<feature type="chain" id="PRO_5011606347" evidence="1">
    <location>
        <begin position="22"/>
        <end position="225"/>
    </location>
</feature>
<dbReference type="AlphaFoldDB" id="A0A1I1RIM7"/>
<dbReference type="EMBL" id="FOLQ01000004">
    <property type="protein sequence ID" value="SFD34146.1"/>
    <property type="molecule type" value="Genomic_DNA"/>
</dbReference>
<dbReference type="Proteomes" id="UP000198598">
    <property type="component" value="Unassembled WGS sequence"/>
</dbReference>
<organism evidence="2 3">
    <name type="scientific">Spirosoma endophyticum</name>
    <dbReference type="NCBI Taxonomy" id="662367"/>
    <lineage>
        <taxon>Bacteria</taxon>
        <taxon>Pseudomonadati</taxon>
        <taxon>Bacteroidota</taxon>
        <taxon>Cytophagia</taxon>
        <taxon>Cytophagales</taxon>
        <taxon>Cytophagaceae</taxon>
        <taxon>Spirosoma</taxon>
    </lineage>
</organism>
<feature type="signal peptide" evidence="1">
    <location>
        <begin position="1"/>
        <end position="21"/>
    </location>
</feature>